<dbReference type="RefSeq" id="WP_310370629.1">
    <property type="nucleotide sequence ID" value="NZ_JAVDXT010000001.1"/>
</dbReference>
<gene>
    <name evidence="3" type="ORF">J2X19_000661</name>
</gene>
<protein>
    <submittedName>
        <fullName evidence="3">Uncharacterized protein</fullName>
    </submittedName>
</protein>
<feature type="compositionally biased region" description="Basic and acidic residues" evidence="1">
    <location>
        <begin position="127"/>
        <end position="150"/>
    </location>
</feature>
<evidence type="ECO:0000256" key="1">
    <source>
        <dbReference type="SAM" id="MobiDB-lite"/>
    </source>
</evidence>
<sequence>MTTSLALFSRAFQGARVRKAAALLVLAAGLGAGAAQAQDLYINATVGGAIAPGVYGQINFGSQPPPPVLYAQPVIIQRQAVQGPPLYLYVPPGHAKNWGKHCRHYNACGRPVYFVQVNEQNRWWDGRHDEHRGRDKFDKHDKHGRDDHGKGRGHGNRKFED</sequence>
<reference evidence="3 4" key="1">
    <citation type="submission" date="2023-07" db="EMBL/GenBank/DDBJ databases">
        <title>Sorghum-associated microbial communities from plants grown in Nebraska, USA.</title>
        <authorList>
            <person name="Schachtman D."/>
        </authorList>
    </citation>
    <scope>NUCLEOTIDE SEQUENCE [LARGE SCALE GENOMIC DNA]</scope>
    <source>
        <strain evidence="3 4">BE313</strain>
    </source>
</reference>
<keyword evidence="2" id="KW-0732">Signal</keyword>
<evidence type="ECO:0000313" key="3">
    <source>
        <dbReference type="EMBL" id="MDR7376003.1"/>
    </source>
</evidence>
<feature type="signal peptide" evidence="2">
    <location>
        <begin position="1"/>
        <end position="37"/>
    </location>
</feature>
<organism evidence="3 4">
    <name type="scientific">Rhodoferax ferrireducens</name>
    <dbReference type="NCBI Taxonomy" id="192843"/>
    <lineage>
        <taxon>Bacteria</taxon>
        <taxon>Pseudomonadati</taxon>
        <taxon>Pseudomonadota</taxon>
        <taxon>Betaproteobacteria</taxon>
        <taxon>Burkholderiales</taxon>
        <taxon>Comamonadaceae</taxon>
        <taxon>Rhodoferax</taxon>
    </lineage>
</organism>
<dbReference type="EMBL" id="JAVDXT010000001">
    <property type="protein sequence ID" value="MDR7376003.1"/>
    <property type="molecule type" value="Genomic_DNA"/>
</dbReference>
<evidence type="ECO:0000313" key="4">
    <source>
        <dbReference type="Proteomes" id="UP001180487"/>
    </source>
</evidence>
<dbReference type="Proteomes" id="UP001180487">
    <property type="component" value="Unassembled WGS sequence"/>
</dbReference>
<feature type="compositionally biased region" description="Basic residues" evidence="1">
    <location>
        <begin position="151"/>
        <end position="161"/>
    </location>
</feature>
<evidence type="ECO:0000256" key="2">
    <source>
        <dbReference type="SAM" id="SignalP"/>
    </source>
</evidence>
<feature type="region of interest" description="Disordered" evidence="1">
    <location>
        <begin position="127"/>
        <end position="161"/>
    </location>
</feature>
<feature type="chain" id="PRO_5045960665" evidence="2">
    <location>
        <begin position="38"/>
        <end position="161"/>
    </location>
</feature>
<name>A0ABU2C3U7_9BURK</name>
<comment type="caution">
    <text evidence="3">The sequence shown here is derived from an EMBL/GenBank/DDBJ whole genome shotgun (WGS) entry which is preliminary data.</text>
</comment>
<proteinExistence type="predicted"/>
<accession>A0ABU2C3U7</accession>
<keyword evidence="4" id="KW-1185">Reference proteome</keyword>